<dbReference type="EMBL" id="RXHI01000004">
    <property type="protein sequence ID" value="RUA23031.1"/>
    <property type="molecule type" value="Genomic_DNA"/>
</dbReference>
<evidence type="ECO:0000313" key="1">
    <source>
        <dbReference type="EMBL" id="RUA23031.1"/>
    </source>
</evidence>
<comment type="caution">
    <text evidence="1">The sequence shown here is derived from an EMBL/GenBank/DDBJ whole genome shotgun (WGS) entry which is preliminary data.</text>
</comment>
<accession>A0A432JKF6</accession>
<organism evidence="1">
    <name type="scientific">Billgrantia gudaonensis</name>
    <dbReference type="NCBI Taxonomy" id="376427"/>
    <lineage>
        <taxon>Bacteria</taxon>
        <taxon>Pseudomonadati</taxon>
        <taxon>Pseudomonadota</taxon>
        <taxon>Gammaproteobacteria</taxon>
        <taxon>Oceanospirillales</taxon>
        <taxon>Halomonadaceae</taxon>
        <taxon>Billgrantia</taxon>
    </lineage>
</organism>
<sequence>MDAINRSVNAAIYVILMGGAWLASTTWPQLAHGQPGTAAVLLLSASTWRHCLVGPAPAVDAYRTWLPGISRCADQQACVPESLAGAGGVVIGGVLYQSARRKFEAE</sequence>
<proteinExistence type="predicted"/>
<reference evidence="1" key="1">
    <citation type="submission" date="2018-12" db="EMBL/GenBank/DDBJ databases">
        <authorList>
            <person name="Jadhav K."/>
            <person name="Kushwaha B."/>
            <person name="Jadhav I."/>
        </authorList>
    </citation>
    <scope>NUCLEOTIDE SEQUENCE [LARGE SCALE GENOMIC DNA]</scope>
    <source>
        <strain evidence="1">SBS 10</strain>
    </source>
</reference>
<gene>
    <name evidence="1" type="ORF">DSL92_01865</name>
</gene>
<dbReference type="AlphaFoldDB" id="A0A432JKF6"/>
<protein>
    <submittedName>
        <fullName evidence="1">Uncharacterized protein</fullName>
    </submittedName>
</protein>
<name>A0A432JKF6_9GAMM</name>